<sequence length="215" mass="24826">MKMTINLDLVNEDDAERLMESYNALDHKHIEIVDDDVVSNHLAGVFNEQSVFDGRCNVRFVNIFRFELVDRDFYLIHVEIDAGYKFSPKYGQRDMGVEYQIWGYARCKVSFGKTLVRPLTSVDKLVDRFFSVRMKLKTSAIFTSKYYLSSNQRKHVESRFREPFLDAVGRMDDVVLVFAGNDLIVGVPAIINAHNTKGLHRMLMAADFIEKALKN</sequence>
<comment type="caution">
    <text evidence="1">The sequence shown here is derived from an EMBL/GenBank/DDBJ whole genome shotgun (WGS) entry which is preliminary data.</text>
</comment>
<reference evidence="1 2" key="1">
    <citation type="submission" date="2019-07" db="EMBL/GenBank/DDBJ databases">
        <title>Whole genome shotgun sequence of Chitinophaga cymbidii NBRC 109752.</title>
        <authorList>
            <person name="Hosoyama A."/>
            <person name="Uohara A."/>
            <person name="Ohji S."/>
            <person name="Ichikawa N."/>
        </authorList>
    </citation>
    <scope>NUCLEOTIDE SEQUENCE [LARGE SCALE GENOMIC DNA]</scope>
    <source>
        <strain evidence="1 2">NBRC 109752</strain>
    </source>
</reference>
<protein>
    <submittedName>
        <fullName evidence="1">Uncharacterized protein</fullName>
    </submittedName>
</protein>
<keyword evidence="2" id="KW-1185">Reference proteome</keyword>
<accession>A0A512RLD6</accession>
<organism evidence="1 2">
    <name type="scientific">Chitinophaga cymbidii</name>
    <dbReference type="NCBI Taxonomy" id="1096750"/>
    <lineage>
        <taxon>Bacteria</taxon>
        <taxon>Pseudomonadati</taxon>
        <taxon>Bacteroidota</taxon>
        <taxon>Chitinophagia</taxon>
        <taxon>Chitinophagales</taxon>
        <taxon>Chitinophagaceae</taxon>
        <taxon>Chitinophaga</taxon>
    </lineage>
</organism>
<dbReference type="AlphaFoldDB" id="A0A512RLD6"/>
<dbReference type="EMBL" id="BKAU01000002">
    <property type="protein sequence ID" value="GEP96525.1"/>
    <property type="molecule type" value="Genomic_DNA"/>
</dbReference>
<evidence type="ECO:0000313" key="1">
    <source>
        <dbReference type="EMBL" id="GEP96525.1"/>
    </source>
</evidence>
<gene>
    <name evidence="1" type="ORF">CCY01nite_27850</name>
</gene>
<evidence type="ECO:0000313" key="2">
    <source>
        <dbReference type="Proteomes" id="UP000321436"/>
    </source>
</evidence>
<name>A0A512RLD6_9BACT</name>
<dbReference type="RefSeq" id="WP_186831048.1">
    <property type="nucleotide sequence ID" value="NZ_BKAU01000002.1"/>
</dbReference>
<dbReference type="Proteomes" id="UP000321436">
    <property type="component" value="Unassembled WGS sequence"/>
</dbReference>
<proteinExistence type="predicted"/>